<evidence type="ECO:0000256" key="2">
    <source>
        <dbReference type="SAM" id="Phobius"/>
    </source>
</evidence>
<reference evidence="4" key="1">
    <citation type="journal article" date="2019" name="Int. J. Syst. Evol. Microbiol.">
        <title>The Global Catalogue of Microorganisms (GCM) 10K type strain sequencing project: providing services to taxonomists for standard genome sequencing and annotation.</title>
        <authorList>
            <consortium name="The Broad Institute Genomics Platform"/>
            <consortium name="The Broad Institute Genome Sequencing Center for Infectious Disease"/>
            <person name="Wu L."/>
            <person name="Ma J."/>
        </authorList>
    </citation>
    <scope>NUCLEOTIDE SEQUENCE [LARGE SCALE GENOMIC DNA]</scope>
    <source>
        <strain evidence="4">KCTC 42739</strain>
    </source>
</reference>
<feature type="transmembrane region" description="Helical" evidence="2">
    <location>
        <begin position="226"/>
        <end position="248"/>
    </location>
</feature>
<feature type="transmembrane region" description="Helical" evidence="2">
    <location>
        <begin position="59"/>
        <end position="76"/>
    </location>
</feature>
<feature type="transmembrane region" description="Helical" evidence="2">
    <location>
        <begin position="335"/>
        <end position="360"/>
    </location>
</feature>
<gene>
    <name evidence="3" type="ORF">ACFONA_16105</name>
</gene>
<dbReference type="Pfam" id="PF13687">
    <property type="entry name" value="DUF4153"/>
    <property type="match status" value="1"/>
</dbReference>
<accession>A0ABV7SXP7</accession>
<evidence type="ECO:0000313" key="3">
    <source>
        <dbReference type="EMBL" id="MFC3581694.1"/>
    </source>
</evidence>
<feature type="transmembrane region" description="Helical" evidence="2">
    <location>
        <begin position="82"/>
        <end position="98"/>
    </location>
</feature>
<feature type="transmembrane region" description="Helical" evidence="2">
    <location>
        <begin position="35"/>
        <end position="52"/>
    </location>
</feature>
<keyword evidence="2" id="KW-0472">Membrane</keyword>
<protein>
    <submittedName>
        <fullName evidence="3">DUF4153 domain-containing protein</fullName>
    </submittedName>
</protein>
<sequence>MFARLPRRFSFAAKLAGLAALMACADILLFRSAGPAPGIFALAWAGMLLLVLGPVRRRVGALVSLCAALLFALVLIDAPSLLAWVMFWTALSLAALLPRHRFDDAARWAQRLVMHGALGLATPFRDAWTLRLIKRSDDRAGIRAVGKVVALPLLGSALFLALFTWANPLIADTFAQLDLPNGMTAVLHALLWIGVSLLVWPSLRPFPAARRFGKRAAERRPILPDVPLGTLTLSLCCFNAVFALQNALDLTFLWSGARLPGTVTLADYAHRGAYTLIATAILAGLFVLLALRPGSAGAQSPMVRRLLVLWVAQNLMLVASSVLRLIDYIEAYSLTVWRISALAWMGLVGMGLVLICWRLLAGRSAAWLINANALAATVVLSAASVVDLGATAAQWNVAHARTTNDLDLCYLRGLGASALLPLIALERRVSGAALQDQVAFVRQEALDDALWQQRSPWTASLRNARRLDKALAMSGPAAVKPRDAPEGRSCDGSWLPAPPFAVPAPAPAPAPAPPLAPIGIVPPTPPLTPGQER</sequence>
<keyword evidence="2" id="KW-1133">Transmembrane helix</keyword>
<feature type="transmembrane region" description="Helical" evidence="2">
    <location>
        <begin position="185"/>
        <end position="206"/>
    </location>
</feature>
<evidence type="ECO:0000256" key="1">
    <source>
        <dbReference type="SAM" id="MobiDB-lite"/>
    </source>
</evidence>
<dbReference type="EMBL" id="JBHRXP010000007">
    <property type="protein sequence ID" value="MFC3581694.1"/>
    <property type="molecule type" value="Genomic_DNA"/>
</dbReference>
<dbReference type="RefSeq" id="WP_261292470.1">
    <property type="nucleotide sequence ID" value="NZ_JANQBK010000001.1"/>
</dbReference>
<feature type="transmembrane region" description="Helical" evidence="2">
    <location>
        <begin position="367"/>
        <end position="386"/>
    </location>
</feature>
<organism evidence="3 4">
    <name type="scientific">Sphingomonas hylomeconis</name>
    <dbReference type="NCBI Taxonomy" id="1395958"/>
    <lineage>
        <taxon>Bacteria</taxon>
        <taxon>Pseudomonadati</taxon>
        <taxon>Pseudomonadota</taxon>
        <taxon>Alphaproteobacteria</taxon>
        <taxon>Sphingomonadales</taxon>
        <taxon>Sphingomonadaceae</taxon>
        <taxon>Sphingomonas</taxon>
    </lineage>
</organism>
<feature type="transmembrane region" description="Helical" evidence="2">
    <location>
        <begin position="144"/>
        <end position="165"/>
    </location>
</feature>
<feature type="transmembrane region" description="Helical" evidence="2">
    <location>
        <begin position="268"/>
        <end position="291"/>
    </location>
</feature>
<proteinExistence type="predicted"/>
<comment type="caution">
    <text evidence="3">The sequence shown here is derived from an EMBL/GenBank/DDBJ whole genome shotgun (WGS) entry which is preliminary data.</text>
</comment>
<evidence type="ECO:0000313" key="4">
    <source>
        <dbReference type="Proteomes" id="UP001595713"/>
    </source>
</evidence>
<keyword evidence="4" id="KW-1185">Reference proteome</keyword>
<keyword evidence="2" id="KW-0812">Transmembrane</keyword>
<feature type="transmembrane region" description="Helical" evidence="2">
    <location>
        <begin position="303"/>
        <end position="323"/>
    </location>
</feature>
<feature type="compositionally biased region" description="Pro residues" evidence="1">
    <location>
        <begin position="496"/>
        <end position="533"/>
    </location>
</feature>
<feature type="compositionally biased region" description="Basic and acidic residues" evidence="1">
    <location>
        <begin position="480"/>
        <end position="489"/>
    </location>
</feature>
<name>A0ABV7SXP7_9SPHN</name>
<dbReference type="InterPro" id="IPR025291">
    <property type="entry name" value="DUF4153"/>
</dbReference>
<dbReference type="Proteomes" id="UP001595713">
    <property type="component" value="Unassembled WGS sequence"/>
</dbReference>
<feature type="region of interest" description="Disordered" evidence="1">
    <location>
        <begin position="473"/>
        <end position="533"/>
    </location>
</feature>